<feature type="binding site" evidence="3">
    <location>
        <begin position="182"/>
        <end position="184"/>
    </location>
    <ligand>
        <name>NAD(+)</name>
        <dbReference type="ChEBI" id="CHEBI:57540"/>
    </ligand>
</feature>
<sequence>MTLKYKNIVVLTGAGISADSGISTFRGQDGLWENHRIQDVASPEGFAENPELVLSFYNLRREQLLDSELKPNPGHYALAEVELACLAAGGQFTLISQNVDNLHQRAGSQRLISMHGQLQSALCPASGQAIDWTGPLNLGDKCNCCQPSNQLRPDIVWFGEVPYYMGECMEALENADLFVAIGTSGQVYPAAGFVDAANAAGARTVELNLEKTSHDFDEAIEGSAAEVVPDFFENLLA</sequence>
<dbReference type="PANTHER" id="PTHR11085:SF4">
    <property type="entry name" value="NAD-DEPENDENT PROTEIN DEACYLASE"/>
    <property type="match status" value="1"/>
</dbReference>
<comment type="caution">
    <text evidence="6">The sequence shown here is derived from an EMBL/GenBank/DDBJ whole genome shotgun (WGS) entry which is preliminary data.</text>
</comment>
<feature type="binding site" evidence="3">
    <location>
        <begin position="13"/>
        <end position="32"/>
    </location>
    <ligand>
        <name>NAD(+)</name>
        <dbReference type="ChEBI" id="CHEBI:57540"/>
    </ligand>
</feature>
<dbReference type="HAMAP" id="MF_01121">
    <property type="entry name" value="Sirtuin_ClassIII"/>
    <property type="match status" value="1"/>
</dbReference>
<keyword evidence="1" id="KW-0808">Transferase</keyword>
<dbReference type="PROSITE" id="PS50305">
    <property type="entry name" value="SIRTUIN"/>
    <property type="match status" value="1"/>
</dbReference>
<feature type="binding site" evidence="3">
    <location>
        <position position="142"/>
    </location>
    <ligand>
        <name>Zn(2+)</name>
        <dbReference type="ChEBI" id="CHEBI:29105"/>
    </ligand>
</feature>
<dbReference type="Gene3D" id="3.40.50.1220">
    <property type="entry name" value="TPP-binding domain"/>
    <property type="match status" value="1"/>
</dbReference>
<comment type="subcellular location">
    <subcellularLocation>
        <location evidence="3">Cytoplasm</location>
    </subcellularLocation>
</comment>
<proteinExistence type="inferred from homology"/>
<feature type="binding site" evidence="3">
    <location>
        <position position="60"/>
    </location>
    <ligand>
        <name>substrate</name>
    </ligand>
</feature>
<dbReference type="EC" id="2.3.1.286" evidence="3"/>
<evidence type="ECO:0000259" key="5">
    <source>
        <dbReference type="PROSITE" id="PS50305"/>
    </source>
</evidence>
<name>A0ABQ6A1S6_9GAMM</name>
<keyword evidence="3" id="KW-0862">Zinc</keyword>
<feature type="binding site" evidence="3">
    <location>
        <position position="57"/>
    </location>
    <ligand>
        <name>substrate</name>
    </ligand>
</feature>
<dbReference type="CDD" id="cd01412">
    <property type="entry name" value="SIRT5_Af1_CobB"/>
    <property type="match status" value="1"/>
</dbReference>
<gene>
    <name evidence="3 6" type="primary">cobB</name>
    <name evidence="6" type="ORF">GCM10007878_26590</name>
</gene>
<comment type="cofactor">
    <cofactor evidence="3">
        <name>Zn(2+)</name>
        <dbReference type="ChEBI" id="CHEBI:29105"/>
    </cofactor>
    <text evidence="3">Binds 1 zinc ion per subunit.</text>
</comment>
<evidence type="ECO:0000313" key="6">
    <source>
        <dbReference type="EMBL" id="GLR65220.1"/>
    </source>
</evidence>
<comment type="similarity">
    <text evidence="3">Belongs to the sirtuin family. Class III subfamily.</text>
</comment>
<protein>
    <recommendedName>
        <fullName evidence="3">NAD-dependent protein deacylase</fullName>
        <ecNumber evidence="3">2.3.1.286</ecNumber>
    </recommendedName>
    <alternativeName>
        <fullName evidence="3">Regulatory protein SIR2 homolog</fullName>
    </alternativeName>
</protein>
<dbReference type="EMBL" id="BSOR01000079">
    <property type="protein sequence ID" value="GLR65220.1"/>
    <property type="molecule type" value="Genomic_DNA"/>
</dbReference>
<dbReference type="InterPro" id="IPR027546">
    <property type="entry name" value="Sirtuin_class_III"/>
</dbReference>
<dbReference type="SUPFAM" id="SSF52467">
    <property type="entry name" value="DHS-like NAD/FAD-binding domain"/>
    <property type="match status" value="1"/>
</dbReference>
<organism evidence="6 7">
    <name type="scientific">Marinospirillum insulare</name>
    <dbReference type="NCBI Taxonomy" id="217169"/>
    <lineage>
        <taxon>Bacteria</taxon>
        <taxon>Pseudomonadati</taxon>
        <taxon>Pseudomonadota</taxon>
        <taxon>Gammaproteobacteria</taxon>
        <taxon>Oceanospirillales</taxon>
        <taxon>Oceanospirillaceae</taxon>
        <taxon>Marinospirillum</taxon>
    </lineage>
</organism>
<evidence type="ECO:0000256" key="3">
    <source>
        <dbReference type="HAMAP-Rule" id="MF_01121"/>
    </source>
</evidence>
<keyword evidence="3" id="KW-0479">Metal-binding</keyword>
<dbReference type="InterPro" id="IPR026591">
    <property type="entry name" value="Sirtuin_cat_small_dom_sf"/>
</dbReference>
<evidence type="ECO:0000256" key="1">
    <source>
        <dbReference type="ARBA" id="ARBA00022679"/>
    </source>
</evidence>
<dbReference type="Proteomes" id="UP001156682">
    <property type="component" value="Unassembled WGS sequence"/>
</dbReference>
<comment type="caution">
    <text evidence="3 4">Lacks conserved residue(s) required for the propagation of feature annotation.</text>
</comment>
<feature type="binding site" evidence="3">
    <location>
        <position position="123"/>
    </location>
    <ligand>
        <name>Zn(2+)</name>
        <dbReference type="ChEBI" id="CHEBI:29105"/>
    </ligand>
</feature>
<comment type="domain">
    <text evidence="3">2 residues (Tyr-57 and Arg-60) present in a large hydrophobic pocket are probably involved in substrate specificity. They are important for desuccinylation activity, but dispensable for deacetylation activity.</text>
</comment>
<feature type="binding site" evidence="3">
    <location>
        <position position="224"/>
    </location>
    <ligand>
        <name>NAD(+)</name>
        <dbReference type="ChEBI" id="CHEBI:57540"/>
    </ligand>
</feature>
<reference evidence="7" key="1">
    <citation type="journal article" date="2019" name="Int. J. Syst. Evol. Microbiol.">
        <title>The Global Catalogue of Microorganisms (GCM) 10K type strain sequencing project: providing services to taxonomists for standard genome sequencing and annotation.</title>
        <authorList>
            <consortium name="The Broad Institute Genomics Platform"/>
            <consortium name="The Broad Institute Genome Sequencing Center for Infectious Disease"/>
            <person name="Wu L."/>
            <person name="Ma J."/>
        </authorList>
    </citation>
    <scope>NUCLEOTIDE SEQUENCE [LARGE SCALE GENOMIC DNA]</scope>
    <source>
        <strain evidence="7">NBRC 100033</strain>
    </source>
</reference>
<dbReference type="InterPro" id="IPR050134">
    <property type="entry name" value="NAD-dep_sirtuin_deacylases"/>
</dbReference>
<feature type="domain" description="Deacetylase sirtuin-type" evidence="5">
    <location>
        <begin position="1"/>
        <end position="237"/>
    </location>
</feature>
<evidence type="ECO:0000256" key="2">
    <source>
        <dbReference type="ARBA" id="ARBA00023027"/>
    </source>
</evidence>
<dbReference type="Gene3D" id="3.30.1600.10">
    <property type="entry name" value="SIR2/SIRT2 'Small Domain"/>
    <property type="match status" value="1"/>
</dbReference>
<dbReference type="RefSeq" id="WP_027850903.1">
    <property type="nucleotide sequence ID" value="NZ_BSOR01000079.1"/>
</dbReference>
<dbReference type="InterPro" id="IPR003000">
    <property type="entry name" value="Sirtuin"/>
</dbReference>
<accession>A0ABQ6A1S6</accession>
<keyword evidence="7" id="KW-1185">Reference proteome</keyword>
<feature type="active site" description="Proton acceptor" evidence="3">
    <location>
        <position position="115"/>
    </location>
</feature>
<keyword evidence="3" id="KW-0963">Cytoplasm</keyword>
<comment type="catalytic activity">
    <reaction evidence="3">
        <text>N(6)-succinyl-L-lysyl-[protein] + NAD(+) + H2O = 2''-O-succinyl-ADP-D-ribose + nicotinamide + L-lysyl-[protein]</text>
        <dbReference type="Rhea" id="RHEA:47668"/>
        <dbReference type="Rhea" id="RHEA-COMP:9752"/>
        <dbReference type="Rhea" id="RHEA-COMP:11877"/>
        <dbReference type="ChEBI" id="CHEBI:15377"/>
        <dbReference type="ChEBI" id="CHEBI:17154"/>
        <dbReference type="ChEBI" id="CHEBI:29969"/>
        <dbReference type="ChEBI" id="CHEBI:57540"/>
        <dbReference type="ChEBI" id="CHEBI:87830"/>
        <dbReference type="ChEBI" id="CHEBI:87832"/>
    </reaction>
</comment>
<comment type="function">
    <text evidence="3">NAD-dependent lysine deacetylase and desuccinylase that specifically removes acetyl and succinyl groups on target proteins. Modulates the activities of several proteins which are inactive in their acylated form.</text>
</comment>
<dbReference type="InterPro" id="IPR029035">
    <property type="entry name" value="DHS-like_NAD/FAD-binding_dom"/>
</dbReference>
<feature type="binding site" evidence="3">
    <location>
        <begin position="97"/>
        <end position="100"/>
    </location>
    <ligand>
        <name>NAD(+)</name>
        <dbReference type="ChEBI" id="CHEBI:57540"/>
    </ligand>
</feature>
<dbReference type="Pfam" id="PF02146">
    <property type="entry name" value="SIR2"/>
    <property type="match status" value="1"/>
</dbReference>
<evidence type="ECO:0000313" key="7">
    <source>
        <dbReference type="Proteomes" id="UP001156682"/>
    </source>
</evidence>
<comment type="catalytic activity">
    <reaction evidence="3">
        <text>N(6)-acetyl-L-lysyl-[protein] + NAD(+) + H2O = 2''-O-acetyl-ADP-D-ribose + nicotinamide + L-lysyl-[protein]</text>
        <dbReference type="Rhea" id="RHEA:43636"/>
        <dbReference type="Rhea" id="RHEA-COMP:9752"/>
        <dbReference type="Rhea" id="RHEA-COMP:10731"/>
        <dbReference type="ChEBI" id="CHEBI:15377"/>
        <dbReference type="ChEBI" id="CHEBI:17154"/>
        <dbReference type="ChEBI" id="CHEBI:29969"/>
        <dbReference type="ChEBI" id="CHEBI:57540"/>
        <dbReference type="ChEBI" id="CHEBI:61930"/>
        <dbReference type="ChEBI" id="CHEBI:83767"/>
        <dbReference type="EC" id="2.3.1.286"/>
    </reaction>
</comment>
<dbReference type="InterPro" id="IPR026590">
    <property type="entry name" value="Ssirtuin_cat_dom"/>
</dbReference>
<dbReference type="PANTHER" id="PTHR11085">
    <property type="entry name" value="NAD-DEPENDENT PROTEIN DEACYLASE SIRTUIN-5, MITOCHONDRIAL-RELATED"/>
    <property type="match status" value="1"/>
</dbReference>
<keyword evidence="2 3" id="KW-0520">NAD</keyword>
<evidence type="ECO:0000256" key="4">
    <source>
        <dbReference type="PROSITE-ProRule" id="PRU00236"/>
    </source>
</evidence>